<dbReference type="GO" id="GO:0006096">
    <property type="term" value="P:glycolytic process"/>
    <property type="evidence" value="ECO:0007669"/>
    <property type="project" value="UniProtKB-KW"/>
</dbReference>
<comment type="pathway">
    <text evidence="4">Carbohydrate biosynthesis; gluconeogenesis.</text>
</comment>
<dbReference type="InterPro" id="IPR035990">
    <property type="entry name" value="TIM_sf"/>
</dbReference>
<dbReference type="Pfam" id="PF00121">
    <property type="entry name" value="TIM"/>
    <property type="match status" value="1"/>
</dbReference>
<dbReference type="GO" id="GO:0004807">
    <property type="term" value="F:triose-phosphate isomerase activity"/>
    <property type="evidence" value="ECO:0007669"/>
    <property type="project" value="UniProtKB-EC"/>
</dbReference>
<dbReference type="InterPro" id="IPR020861">
    <property type="entry name" value="Triosephosphate_isomerase_AS"/>
</dbReference>
<evidence type="ECO:0000256" key="2">
    <source>
        <dbReference type="ARBA" id="ARBA00011738"/>
    </source>
</evidence>
<dbReference type="GO" id="GO:0019563">
    <property type="term" value="P:glycerol catabolic process"/>
    <property type="evidence" value="ECO:0007669"/>
    <property type="project" value="TreeGrafter"/>
</dbReference>
<evidence type="ECO:0000256" key="1">
    <source>
        <dbReference type="ARBA" id="ARBA00007422"/>
    </source>
</evidence>
<dbReference type="Proteomes" id="UP000740883">
    <property type="component" value="Unassembled WGS sequence"/>
</dbReference>
<dbReference type="GO" id="GO:0006094">
    <property type="term" value="P:gluconeogenesis"/>
    <property type="evidence" value="ECO:0007669"/>
    <property type="project" value="UniProtKB-KW"/>
</dbReference>
<keyword evidence="6" id="KW-1185">Reference proteome</keyword>
<keyword evidence="3 4" id="KW-0413">Isomerase</keyword>
<dbReference type="Gene3D" id="3.20.20.70">
    <property type="entry name" value="Aldolase class I"/>
    <property type="match status" value="1"/>
</dbReference>
<dbReference type="NCBIfam" id="TIGR00419">
    <property type="entry name" value="tim"/>
    <property type="match status" value="1"/>
</dbReference>
<dbReference type="EC" id="5.3.1.1" evidence="4"/>
<sequence length="248" mass="28308">MKPFVVANWKANKNMDILKDINYNSDLFEVAIACPNLLIDDVRSKTKPYIKLCSQDCSKFNVGAYTGETPAKFLKEKGVEYVIIGHSERRNYFHEDSEILTMKAQNAFNAGLKVIYCIGEYRVDREHNRHLNVLYNQFFSVVAKDISITIAYEPIWAIGTGAVLEPKDMEEVIKNIRKWAKSINVNVRVLFGGSVDKHTIRRFRRIKGLDGYLVGGNSLNPEFTEIIRRFESVLKNISVGDSTTTVNF</sequence>
<comment type="similarity">
    <text evidence="1 4">Belongs to the triosephosphate isomerase family.</text>
</comment>
<evidence type="ECO:0000256" key="4">
    <source>
        <dbReference type="RuleBase" id="RU363013"/>
    </source>
</evidence>
<protein>
    <recommendedName>
        <fullName evidence="4">Triosephosphate isomerase</fullName>
        <ecNumber evidence="4">5.3.1.1</ecNumber>
    </recommendedName>
</protein>
<dbReference type="EMBL" id="SBJO01000089">
    <property type="protein sequence ID" value="KAF9763232.1"/>
    <property type="molecule type" value="Genomic_DNA"/>
</dbReference>
<reference evidence="5 6" key="1">
    <citation type="journal article" date="2020" name="Genome Biol. Evol.">
        <title>Comparative genomics of strictly vertically transmitted, feminizing microsporidia endosymbionts of amphipod crustaceans.</title>
        <authorList>
            <person name="Cormier A."/>
            <person name="Chebbi M.A."/>
            <person name="Giraud I."/>
            <person name="Wattier R."/>
            <person name="Teixeira M."/>
            <person name="Gilbert C."/>
            <person name="Rigaud T."/>
            <person name="Cordaux R."/>
        </authorList>
    </citation>
    <scope>NUCLEOTIDE SEQUENCE [LARGE SCALE GENOMIC DNA]</scope>
    <source>
        <strain evidence="5 6">Ou3-Ou53</strain>
    </source>
</reference>
<comment type="caution">
    <text evidence="5">The sequence shown here is derived from an EMBL/GenBank/DDBJ whole genome shotgun (WGS) entry which is preliminary data.</text>
</comment>
<dbReference type="PANTHER" id="PTHR21139">
    <property type="entry name" value="TRIOSEPHOSPHATE ISOMERASE"/>
    <property type="match status" value="1"/>
</dbReference>
<comment type="subunit">
    <text evidence="2">Homodimer.</text>
</comment>
<gene>
    <name evidence="5" type="primary">TPI</name>
    <name evidence="5" type="ORF">NGRA_1413</name>
</gene>
<evidence type="ECO:0000313" key="5">
    <source>
        <dbReference type="EMBL" id="KAF9763232.1"/>
    </source>
</evidence>
<evidence type="ECO:0000313" key="6">
    <source>
        <dbReference type="Proteomes" id="UP000740883"/>
    </source>
</evidence>
<dbReference type="InterPro" id="IPR000652">
    <property type="entry name" value="Triosephosphate_isomerase"/>
</dbReference>
<dbReference type="OrthoDB" id="6715177at2759"/>
<keyword evidence="4" id="KW-0312">Gluconeogenesis</keyword>
<dbReference type="AlphaFoldDB" id="A0A9P6KYM9"/>
<organism evidence="5 6">
    <name type="scientific">Nosema granulosis</name>
    <dbReference type="NCBI Taxonomy" id="83296"/>
    <lineage>
        <taxon>Eukaryota</taxon>
        <taxon>Fungi</taxon>
        <taxon>Fungi incertae sedis</taxon>
        <taxon>Microsporidia</taxon>
        <taxon>Nosematidae</taxon>
        <taxon>Nosema</taxon>
    </lineage>
</organism>
<accession>A0A9P6KYM9</accession>
<evidence type="ECO:0000256" key="3">
    <source>
        <dbReference type="ARBA" id="ARBA00023235"/>
    </source>
</evidence>
<keyword evidence="4" id="KW-0324">Glycolysis</keyword>
<comment type="catalytic activity">
    <reaction evidence="4">
        <text>D-glyceraldehyde 3-phosphate = dihydroxyacetone phosphate</text>
        <dbReference type="Rhea" id="RHEA:18585"/>
        <dbReference type="ChEBI" id="CHEBI:57642"/>
        <dbReference type="ChEBI" id="CHEBI:59776"/>
        <dbReference type="EC" id="5.3.1.1"/>
    </reaction>
</comment>
<dbReference type="InterPro" id="IPR013785">
    <property type="entry name" value="Aldolase_TIM"/>
</dbReference>
<dbReference type="PROSITE" id="PS00171">
    <property type="entry name" value="TIM_1"/>
    <property type="match status" value="1"/>
</dbReference>
<proteinExistence type="inferred from homology"/>
<dbReference type="PROSITE" id="PS51440">
    <property type="entry name" value="TIM_2"/>
    <property type="match status" value="1"/>
</dbReference>
<dbReference type="PANTHER" id="PTHR21139:SF2">
    <property type="entry name" value="TRIOSEPHOSPHATE ISOMERASE"/>
    <property type="match status" value="1"/>
</dbReference>
<dbReference type="CDD" id="cd00311">
    <property type="entry name" value="TIM"/>
    <property type="match status" value="1"/>
</dbReference>
<dbReference type="SUPFAM" id="SSF51351">
    <property type="entry name" value="Triosephosphate isomerase (TIM)"/>
    <property type="match status" value="1"/>
</dbReference>
<dbReference type="GO" id="GO:0046166">
    <property type="term" value="P:glyceraldehyde-3-phosphate biosynthetic process"/>
    <property type="evidence" value="ECO:0007669"/>
    <property type="project" value="TreeGrafter"/>
</dbReference>
<dbReference type="GO" id="GO:0005829">
    <property type="term" value="C:cytosol"/>
    <property type="evidence" value="ECO:0007669"/>
    <property type="project" value="TreeGrafter"/>
</dbReference>
<comment type="pathway">
    <text evidence="4">Carbohydrate degradation; glycolysis; D-glyceraldehyde 3-phosphate from glycerone phosphate: step 1/1.</text>
</comment>
<name>A0A9P6KYM9_9MICR</name>